<proteinExistence type="predicted"/>
<organism evidence="1 2">
    <name type="scientific">Phocaeicola coprophilus DSM 18228 = JCM 13818</name>
    <dbReference type="NCBI Taxonomy" id="547042"/>
    <lineage>
        <taxon>Bacteria</taxon>
        <taxon>Pseudomonadati</taxon>
        <taxon>Bacteroidota</taxon>
        <taxon>Bacteroidia</taxon>
        <taxon>Bacteroidales</taxon>
        <taxon>Bacteroidaceae</taxon>
        <taxon>Phocaeicola</taxon>
    </lineage>
</organism>
<dbReference type="AlphaFoldDB" id="S0F4K5"/>
<dbReference type="HOGENOM" id="CLU_3229505_0_0_10"/>
<comment type="caution">
    <text evidence="1">The sequence shown here is derived from an EMBL/GenBank/DDBJ whole genome shotgun (WGS) entry which is preliminary data.</text>
</comment>
<keyword evidence="2" id="KW-1185">Reference proteome</keyword>
<dbReference type="STRING" id="547042.BACCOPRO_00173"/>
<evidence type="ECO:0000313" key="2">
    <source>
        <dbReference type="Proteomes" id="UP000014073"/>
    </source>
</evidence>
<protein>
    <submittedName>
        <fullName evidence="1">Uncharacterized protein</fullName>
    </submittedName>
</protein>
<sequence>MIAYKLKNSRPNFWTAIFVSSSIDPEANHAIDQSGRSSLFYSL</sequence>
<dbReference type="EMBL" id="ACBW01000019">
    <property type="protein sequence ID" value="EEF74705.1"/>
    <property type="molecule type" value="Genomic_DNA"/>
</dbReference>
<evidence type="ECO:0000313" key="1">
    <source>
        <dbReference type="EMBL" id="EEF74705.1"/>
    </source>
</evidence>
<reference evidence="1 2" key="1">
    <citation type="submission" date="2008-12" db="EMBL/GenBank/DDBJ databases">
        <authorList>
            <person name="Fulton L."/>
            <person name="Clifton S."/>
            <person name="Fulton B."/>
            <person name="Xu J."/>
            <person name="Minx P."/>
            <person name="Pepin K.H."/>
            <person name="Johnson M."/>
            <person name="Bhonagiri V."/>
            <person name="Nash W.E."/>
            <person name="Mardis E.R."/>
            <person name="Wilson R.K."/>
        </authorList>
    </citation>
    <scope>NUCLEOTIDE SEQUENCE [LARGE SCALE GENOMIC DNA]</scope>
    <source>
        <strain evidence="1 2">DSM 18228</strain>
    </source>
</reference>
<accession>S0F4K5</accession>
<gene>
    <name evidence="1" type="ORF">BACCOPRO_00173</name>
</gene>
<dbReference type="Proteomes" id="UP000014073">
    <property type="component" value="Unassembled WGS sequence"/>
</dbReference>
<name>S0F4K5_9BACT</name>